<dbReference type="EMBL" id="BONN01000003">
    <property type="protein sequence ID" value="GIG32458.1"/>
    <property type="molecule type" value="Genomic_DNA"/>
</dbReference>
<dbReference type="AlphaFoldDB" id="A0A7Y9FG80"/>
<evidence type="ECO:0000313" key="2">
    <source>
        <dbReference type="EMBL" id="GIG32458.1"/>
    </source>
</evidence>
<accession>A0A7Y9FG80</accession>
<comment type="caution">
    <text evidence="3">The sequence shown here is derived from an EMBL/GenBank/DDBJ whole genome shotgun (WGS) entry which is preliminary data.</text>
</comment>
<dbReference type="EMBL" id="JACCBK010000001">
    <property type="protein sequence ID" value="NYD86756.1"/>
    <property type="molecule type" value="Genomic_DNA"/>
</dbReference>
<reference evidence="3 4" key="1">
    <citation type="submission" date="2020-07" db="EMBL/GenBank/DDBJ databases">
        <title>Sequencing the genomes of 1000 actinobacteria strains.</title>
        <authorList>
            <person name="Klenk H.-P."/>
        </authorList>
    </citation>
    <scope>NUCLEOTIDE SEQUENCE [LARGE SCALE GENOMIC DNA]</scope>
    <source>
        <strain evidence="3 4">DSM 24482</strain>
    </source>
</reference>
<feature type="compositionally biased region" description="Low complexity" evidence="1">
    <location>
        <begin position="1"/>
        <end position="15"/>
    </location>
</feature>
<organism evidence="3 4">
    <name type="scientific">Cellulomonas oligotrophica</name>
    <dbReference type="NCBI Taxonomy" id="931536"/>
    <lineage>
        <taxon>Bacteria</taxon>
        <taxon>Bacillati</taxon>
        <taxon>Actinomycetota</taxon>
        <taxon>Actinomycetes</taxon>
        <taxon>Micrococcales</taxon>
        <taxon>Cellulomonadaceae</taxon>
        <taxon>Cellulomonas</taxon>
    </lineage>
</organism>
<dbReference type="Proteomes" id="UP000618382">
    <property type="component" value="Unassembled WGS sequence"/>
</dbReference>
<dbReference type="Proteomes" id="UP000577956">
    <property type="component" value="Unassembled WGS sequence"/>
</dbReference>
<gene>
    <name evidence="3" type="ORF">BKA21_002305</name>
    <name evidence="2" type="ORF">Col01nite_16170</name>
</gene>
<proteinExistence type="predicted"/>
<evidence type="ECO:0000313" key="4">
    <source>
        <dbReference type="Proteomes" id="UP000577956"/>
    </source>
</evidence>
<evidence type="ECO:0000313" key="3">
    <source>
        <dbReference type="EMBL" id="NYD86756.1"/>
    </source>
</evidence>
<keyword evidence="5" id="KW-1185">Reference proteome</keyword>
<dbReference type="RefSeq" id="WP_140459274.1">
    <property type="nucleotide sequence ID" value="NZ_BAABFI010000001.1"/>
</dbReference>
<reference evidence="2 5" key="2">
    <citation type="submission" date="2021-01" db="EMBL/GenBank/DDBJ databases">
        <title>Whole genome shotgun sequence of Cellulomonas oligotrophica NBRC 109435.</title>
        <authorList>
            <person name="Komaki H."/>
            <person name="Tamura T."/>
        </authorList>
    </citation>
    <scope>NUCLEOTIDE SEQUENCE [LARGE SCALE GENOMIC DNA]</scope>
    <source>
        <strain evidence="2 5">NBRC 109435</strain>
    </source>
</reference>
<protein>
    <submittedName>
        <fullName evidence="3">Lambda repressor-like predicted transcriptional regulator</fullName>
    </submittedName>
</protein>
<sequence length="194" mass="19256">MSISAVSGSSALLALTQQTRTASAPPPPPPSSGEEGTGTRGVPKHVEAAAEALGMSTDEVVEALEDGSSLADLAQEQGVAREDLVNALVAAAPEDLRALDGIEQMTEQLVDAEGLPGPAGPPPAGSSGVWGASLTSSQEDALASVADLVGVDASTLVDQLRSGTTLADLLSDAGVSLDDLAGALEDGFLIDTQA</sequence>
<feature type="region of interest" description="Disordered" evidence="1">
    <location>
        <begin position="1"/>
        <end position="45"/>
    </location>
</feature>
<name>A0A7Y9FG80_9CELL</name>
<evidence type="ECO:0000256" key="1">
    <source>
        <dbReference type="SAM" id="MobiDB-lite"/>
    </source>
</evidence>
<evidence type="ECO:0000313" key="5">
    <source>
        <dbReference type="Proteomes" id="UP000618382"/>
    </source>
</evidence>